<accession>A0A9N8HF04</accession>
<keyword evidence="3 6" id="KW-1133">Transmembrane helix</keyword>
<keyword evidence="4 6" id="KW-0472">Membrane</keyword>
<proteinExistence type="predicted"/>
<feature type="transmembrane region" description="Helical" evidence="6">
    <location>
        <begin position="116"/>
        <end position="134"/>
    </location>
</feature>
<feature type="transmembrane region" description="Helical" evidence="6">
    <location>
        <begin position="62"/>
        <end position="87"/>
    </location>
</feature>
<dbReference type="GO" id="GO:0004930">
    <property type="term" value="F:G protein-coupled receptor activity"/>
    <property type="evidence" value="ECO:0007669"/>
    <property type="project" value="TreeGrafter"/>
</dbReference>
<feature type="compositionally biased region" description="Basic and acidic residues" evidence="5">
    <location>
        <begin position="527"/>
        <end position="541"/>
    </location>
</feature>
<dbReference type="Gene3D" id="1.20.1070.10">
    <property type="entry name" value="Rhodopsin 7-helix transmembrane proteins"/>
    <property type="match status" value="1"/>
</dbReference>
<evidence type="ECO:0000256" key="3">
    <source>
        <dbReference type="ARBA" id="ARBA00022989"/>
    </source>
</evidence>
<name>A0A9N8HF04_9STRA</name>
<keyword evidence="2 6" id="KW-0812">Transmembrane</keyword>
<evidence type="ECO:0000256" key="1">
    <source>
        <dbReference type="ARBA" id="ARBA00004141"/>
    </source>
</evidence>
<feature type="compositionally biased region" description="Basic and acidic residues" evidence="5">
    <location>
        <begin position="464"/>
        <end position="475"/>
    </location>
</feature>
<reference evidence="8" key="1">
    <citation type="submission" date="2020-06" db="EMBL/GenBank/DDBJ databases">
        <authorList>
            <consortium name="Plant Systems Biology data submission"/>
        </authorList>
    </citation>
    <scope>NUCLEOTIDE SEQUENCE</scope>
    <source>
        <strain evidence="8">D6</strain>
    </source>
</reference>
<evidence type="ECO:0000256" key="2">
    <source>
        <dbReference type="ARBA" id="ARBA00022692"/>
    </source>
</evidence>
<feature type="region of interest" description="Disordered" evidence="5">
    <location>
        <begin position="409"/>
        <end position="483"/>
    </location>
</feature>
<evidence type="ECO:0000313" key="8">
    <source>
        <dbReference type="EMBL" id="CAB9511736.1"/>
    </source>
</evidence>
<gene>
    <name evidence="8" type="ORF">SEMRO_500_G155300.1</name>
</gene>
<dbReference type="InterPro" id="IPR017452">
    <property type="entry name" value="GPCR_Rhodpsn_7TM"/>
</dbReference>
<comment type="subcellular location">
    <subcellularLocation>
        <location evidence="1">Membrane</location>
        <topology evidence="1">Multi-pass membrane protein</topology>
    </subcellularLocation>
</comment>
<feature type="transmembrane region" description="Helical" evidence="6">
    <location>
        <begin position="268"/>
        <end position="287"/>
    </location>
</feature>
<dbReference type="OrthoDB" id="18453at2759"/>
<organism evidence="8 9">
    <name type="scientific">Seminavis robusta</name>
    <dbReference type="NCBI Taxonomy" id="568900"/>
    <lineage>
        <taxon>Eukaryota</taxon>
        <taxon>Sar</taxon>
        <taxon>Stramenopiles</taxon>
        <taxon>Ochrophyta</taxon>
        <taxon>Bacillariophyta</taxon>
        <taxon>Bacillariophyceae</taxon>
        <taxon>Bacillariophycidae</taxon>
        <taxon>Naviculales</taxon>
        <taxon>Naviculaceae</taxon>
        <taxon>Seminavis</taxon>
    </lineage>
</organism>
<dbReference type="GO" id="GO:0007189">
    <property type="term" value="P:adenylate cyclase-activating G protein-coupled receptor signaling pathway"/>
    <property type="evidence" value="ECO:0007669"/>
    <property type="project" value="TreeGrafter"/>
</dbReference>
<evidence type="ECO:0000256" key="5">
    <source>
        <dbReference type="SAM" id="MobiDB-lite"/>
    </source>
</evidence>
<protein>
    <recommendedName>
        <fullName evidence="7">G-protein coupled receptors family 1 profile domain-containing protein</fullName>
    </recommendedName>
</protein>
<feature type="transmembrane region" description="Helical" evidence="6">
    <location>
        <begin position="299"/>
        <end position="317"/>
    </location>
</feature>
<feature type="domain" description="G-protein coupled receptors family 1 profile" evidence="7">
    <location>
        <begin position="40"/>
        <end position="317"/>
    </location>
</feature>
<evidence type="ECO:0000256" key="6">
    <source>
        <dbReference type="SAM" id="Phobius"/>
    </source>
</evidence>
<evidence type="ECO:0000313" key="9">
    <source>
        <dbReference type="Proteomes" id="UP001153069"/>
    </source>
</evidence>
<dbReference type="PANTHER" id="PTHR23112:SF0">
    <property type="entry name" value="TRANSMEMBRANE PROTEIN 116"/>
    <property type="match status" value="1"/>
</dbReference>
<dbReference type="Proteomes" id="UP001153069">
    <property type="component" value="Unassembled WGS sequence"/>
</dbReference>
<dbReference type="PROSITE" id="PS50262">
    <property type="entry name" value="G_PROTEIN_RECEP_F1_2"/>
    <property type="match status" value="1"/>
</dbReference>
<dbReference type="PANTHER" id="PTHR23112">
    <property type="entry name" value="G PROTEIN-COUPLED RECEPTOR 157-RELATED"/>
    <property type="match status" value="1"/>
</dbReference>
<feature type="region of interest" description="Disordered" evidence="5">
    <location>
        <begin position="504"/>
        <end position="583"/>
    </location>
</feature>
<feature type="compositionally biased region" description="Basic and acidic residues" evidence="5">
    <location>
        <begin position="337"/>
        <end position="349"/>
    </location>
</feature>
<keyword evidence="9" id="KW-1185">Reference proteome</keyword>
<dbReference type="AlphaFoldDB" id="A0A9N8HF04"/>
<feature type="transmembrane region" description="Helical" evidence="6">
    <location>
        <begin position="210"/>
        <end position="231"/>
    </location>
</feature>
<feature type="transmembrane region" description="Helical" evidence="6">
    <location>
        <begin position="155"/>
        <end position="174"/>
    </location>
</feature>
<feature type="region of interest" description="Disordered" evidence="5">
    <location>
        <begin position="337"/>
        <end position="367"/>
    </location>
</feature>
<dbReference type="EMBL" id="CAICTM010000499">
    <property type="protein sequence ID" value="CAB9511736.1"/>
    <property type="molecule type" value="Genomic_DNA"/>
</dbReference>
<evidence type="ECO:0000256" key="4">
    <source>
        <dbReference type="ARBA" id="ARBA00023136"/>
    </source>
</evidence>
<dbReference type="SUPFAM" id="SSF81321">
    <property type="entry name" value="Family A G protein-coupled receptor-like"/>
    <property type="match status" value="1"/>
</dbReference>
<sequence length="583" mass="65250">MANPDFGADDYHTSFDHLTVAQRRACQVVLRCSSVLSICGSSYIVCSLLGPRRESELKKRMFSRLLLGLSISDVMSSIGLFFGAWPIPADSLHSDSLYGNTGNQTTCNLQGGWLQIFYFVSIFYTASITLNFLFYVKYQWPEEKLRRYLEPPLHLVSWGVPIILSIICLVFDMYNPTAFFCYVVTYPLGCDHFEGTDCIRGSNIWLWRSIAQIIPFAICFSIIAFSTIAVYRTVRRHELAVLASSTVHSQSWTARWAKESRLAFVKSAQYIGSFLAVWVPILIVALFEDLGFRIPFPIWLLDALIIPIVGFLNAFVYSGMFDTRYCCGALCRTSKETTEGKADREHQRNLEQCPPGPGQGKKARNPPGRILVLQKGDCQQQFLGVSDLGESEFRQPFDHPIVEIGHKWARDGQKGDNDDDNDKAPNPLRRSAKSADTPLNRPVRIPTESGVSLKLESESLSNTDGHEFEKEDTPPHRPKRCQSDVEALDEAAVAEACKADALQTTKFNKPPNQPVRVESDVDVEDNPATHDKDLQGSDESKAAAPPTKPKRFESDLELASIVEATNETEEDVPSMTEVDVTRV</sequence>
<comment type="caution">
    <text evidence="8">The sequence shown here is derived from an EMBL/GenBank/DDBJ whole genome shotgun (WGS) entry which is preliminary data.</text>
</comment>
<evidence type="ECO:0000259" key="7">
    <source>
        <dbReference type="PROSITE" id="PS50262"/>
    </source>
</evidence>
<dbReference type="GO" id="GO:0005886">
    <property type="term" value="C:plasma membrane"/>
    <property type="evidence" value="ECO:0007669"/>
    <property type="project" value="TreeGrafter"/>
</dbReference>